<dbReference type="AlphaFoldDB" id="A0A368XJV0"/>
<comment type="caution">
    <text evidence="1">The sequence shown here is derived from an EMBL/GenBank/DDBJ whole genome shotgun (WGS) entry which is preliminary data.</text>
</comment>
<dbReference type="SUPFAM" id="SSF141571">
    <property type="entry name" value="Pentapeptide repeat-like"/>
    <property type="match status" value="1"/>
</dbReference>
<protein>
    <submittedName>
        <fullName evidence="1">Pentapeptide repeat protein</fullName>
    </submittedName>
</protein>
<proteinExistence type="predicted"/>
<reference evidence="1 2" key="1">
    <citation type="submission" date="2018-07" db="EMBL/GenBank/DDBJ databases">
        <title>Genomic Encyclopedia of Type Strains, Phase IV (KMG-IV): sequencing the most valuable type-strain genomes for metagenomic binning, comparative biology and taxonomic classification.</title>
        <authorList>
            <person name="Goeker M."/>
        </authorList>
    </citation>
    <scope>NUCLEOTIDE SEQUENCE [LARGE SCALE GENOMIC DNA]</scope>
    <source>
        <strain evidence="1 2">DSM 21634</strain>
    </source>
</reference>
<dbReference type="InterPro" id="IPR001646">
    <property type="entry name" value="5peptide_repeat"/>
</dbReference>
<dbReference type="Gene3D" id="2.160.20.80">
    <property type="entry name" value="E3 ubiquitin-protein ligase SopA"/>
    <property type="match status" value="1"/>
</dbReference>
<keyword evidence="2" id="KW-1185">Reference proteome</keyword>
<evidence type="ECO:0000313" key="2">
    <source>
        <dbReference type="Proteomes" id="UP000252884"/>
    </source>
</evidence>
<dbReference type="EMBL" id="QPJK01000008">
    <property type="protein sequence ID" value="RCW68222.1"/>
    <property type="molecule type" value="Genomic_DNA"/>
</dbReference>
<dbReference type="Proteomes" id="UP000252884">
    <property type="component" value="Unassembled WGS sequence"/>
</dbReference>
<sequence length="390" mass="42840">MEVRKLRAEIAKIGADVRLARRSFSASQASAARAFAFERWKTIGTLVTAVVAVGGLLLTLNGQRAAHEAESSRRHSEAFFAAQRQFFDANPTSKLAAISTLSAYLGPQAPIHRDNAAQLLVALLEIEQNPTVISHIIATLAKHGSLAIVALLRQSNLQLQEQLIEGAKLLPEDFDTWERMDSDAPAIQALADRVQTNGKAIVDVLNAMFHRDRAVRGADLSNVVFALPTVKLSGYADERALQTFGGVSWSGRWTLGFARGIRFEETNFAGARLSWLAFEDCNFHNTQLDGARLVGTRFTRCSFSGSTSLNRFVATLQARAPRTACFFVWGPTFDDSSFAETALSPRKGKTVSHSHHAMWYVIQKSTPARYNVESRVTPAEAPGPCRPWLQ</sequence>
<gene>
    <name evidence="1" type="ORF">DES41_108405</name>
</gene>
<organism evidence="1 2">
    <name type="scientific">Pseudorhodoferax soli</name>
    <dbReference type="NCBI Taxonomy" id="545864"/>
    <lineage>
        <taxon>Bacteria</taxon>
        <taxon>Pseudomonadati</taxon>
        <taxon>Pseudomonadota</taxon>
        <taxon>Betaproteobacteria</taxon>
        <taxon>Burkholderiales</taxon>
        <taxon>Comamonadaceae</taxon>
    </lineage>
</organism>
<name>A0A368XJV0_9BURK</name>
<accession>A0A368XJV0</accession>
<dbReference type="Pfam" id="PF00805">
    <property type="entry name" value="Pentapeptide"/>
    <property type="match status" value="1"/>
</dbReference>
<evidence type="ECO:0000313" key="1">
    <source>
        <dbReference type="EMBL" id="RCW68222.1"/>
    </source>
</evidence>